<protein>
    <submittedName>
        <fullName evidence="3">Uncharacterized protein</fullName>
    </submittedName>
</protein>
<feature type="signal peptide" evidence="2">
    <location>
        <begin position="1"/>
        <end position="22"/>
    </location>
</feature>
<organism evidence="3 4">
    <name type="scientific">Cronartium quercuum f. sp. fusiforme G11</name>
    <dbReference type="NCBI Taxonomy" id="708437"/>
    <lineage>
        <taxon>Eukaryota</taxon>
        <taxon>Fungi</taxon>
        <taxon>Dikarya</taxon>
        <taxon>Basidiomycota</taxon>
        <taxon>Pucciniomycotina</taxon>
        <taxon>Pucciniomycetes</taxon>
        <taxon>Pucciniales</taxon>
        <taxon>Coleosporiaceae</taxon>
        <taxon>Cronartium</taxon>
    </lineage>
</organism>
<comment type="caution">
    <text evidence="3">The sequence shown here is derived from an EMBL/GenBank/DDBJ whole genome shotgun (WGS) entry which is preliminary data.</text>
</comment>
<evidence type="ECO:0000256" key="2">
    <source>
        <dbReference type="SAM" id="SignalP"/>
    </source>
</evidence>
<evidence type="ECO:0000313" key="3">
    <source>
        <dbReference type="EMBL" id="KAG0146022.1"/>
    </source>
</evidence>
<name>A0A9P6NI41_9BASI</name>
<feature type="chain" id="PRO_5040293590" evidence="2">
    <location>
        <begin position="23"/>
        <end position="283"/>
    </location>
</feature>
<proteinExistence type="predicted"/>
<keyword evidence="2" id="KW-0732">Signal</keyword>
<evidence type="ECO:0000313" key="4">
    <source>
        <dbReference type="Proteomes" id="UP000886653"/>
    </source>
</evidence>
<sequence>MKANRMYWYSWTLLMTEAITLCMEIPLRAENEGSEAQSLARAVSPEKLGALQIPTDLGKSKSLENPAQEVDIRALSDFRPHEDDAETKPLISPKFLASSTTSSSLKHFHGKNAWTHGTPRTLRHWTSKSYKLMKNWLKDVFSKVYSLVKRLGSNMIFRRKGPEPPESDIQSSKDAEKMIDDEEIWHDAQEDFDGPDSPARTDTSIPKEHVQDHAVVADKVVPSGKGHSDPRKRAVLNQLSLHTKMNLISYCAPIKTLMLPTSGVSRHQNKENSLVSKNKIANG</sequence>
<dbReference type="EMBL" id="MU167267">
    <property type="protein sequence ID" value="KAG0146022.1"/>
    <property type="molecule type" value="Genomic_DNA"/>
</dbReference>
<gene>
    <name evidence="3" type="ORF">CROQUDRAFT_671410</name>
</gene>
<evidence type="ECO:0000256" key="1">
    <source>
        <dbReference type="SAM" id="MobiDB-lite"/>
    </source>
</evidence>
<feature type="region of interest" description="Disordered" evidence="1">
    <location>
        <begin position="263"/>
        <end position="283"/>
    </location>
</feature>
<dbReference type="Proteomes" id="UP000886653">
    <property type="component" value="Unassembled WGS sequence"/>
</dbReference>
<keyword evidence="4" id="KW-1185">Reference proteome</keyword>
<reference evidence="3" key="1">
    <citation type="submission" date="2013-11" db="EMBL/GenBank/DDBJ databases">
        <title>Genome sequence of the fusiform rust pathogen reveals effectors for host alternation and coevolution with pine.</title>
        <authorList>
            <consortium name="DOE Joint Genome Institute"/>
            <person name="Smith K."/>
            <person name="Pendleton A."/>
            <person name="Kubisiak T."/>
            <person name="Anderson C."/>
            <person name="Salamov A."/>
            <person name="Aerts A."/>
            <person name="Riley R."/>
            <person name="Clum A."/>
            <person name="Lindquist E."/>
            <person name="Ence D."/>
            <person name="Campbell M."/>
            <person name="Kronenberg Z."/>
            <person name="Feau N."/>
            <person name="Dhillon B."/>
            <person name="Hamelin R."/>
            <person name="Burleigh J."/>
            <person name="Smith J."/>
            <person name="Yandell M."/>
            <person name="Nelson C."/>
            <person name="Grigoriev I."/>
            <person name="Davis J."/>
        </authorList>
    </citation>
    <scope>NUCLEOTIDE SEQUENCE</scope>
    <source>
        <strain evidence="3">G11</strain>
    </source>
</reference>
<accession>A0A9P6NI41</accession>
<dbReference type="AlphaFoldDB" id="A0A9P6NI41"/>